<evidence type="ECO:0000259" key="3">
    <source>
        <dbReference type="Pfam" id="PF22691"/>
    </source>
</evidence>
<evidence type="ECO:0008006" key="6">
    <source>
        <dbReference type="Google" id="ProtNLM"/>
    </source>
</evidence>
<dbReference type="CDD" id="cd00829">
    <property type="entry name" value="SCP-x_thiolase"/>
    <property type="match status" value="1"/>
</dbReference>
<organism evidence="4 5">
    <name type="scientific">Littorina saxatilis</name>
    <dbReference type="NCBI Taxonomy" id="31220"/>
    <lineage>
        <taxon>Eukaryota</taxon>
        <taxon>Metazoa</taxon>
        <taxon>Spiralia</taxon>
        <taxon>Lophotrochozoa</taxon>
        <taxon>Mollusca</taxon>
        <taxon>Gastropoda</taxon>
        <taxon>Caenogastropoda</taxon>
        <taxon>Littorinimorpha</taxon>
        <taxon>Littorinoidea</taxon>
        <taxon>Littorinidae</taxon>
        <taxon>Littorina</taxon>
    </lineage>
</organism>
<evidence type="ECO:0000313" key="4">
    <source>
        <dbReference type="EMBL" id="KAK7100662.1"/>
    </source>
</evidence>
<dbReference type="PROSITE" id="PS00098">
    <property type="entry name" value="THIOLASE_1"/>
    <property type="match status" value="1"/>
</dbReference>
<evidence type="ECO:0000259" key="2">
    <source>
        <dbReference type="Pfam" id="PF00108"/>
    </source>
</evidence>
<protein>
    <recommendedName>
        <fullName evidence="6">Sterol carrier protein 2</fullName>
    </recommendedName>
</protein>
<sequence length="430" mass="47175">MSMGDRTQPAQRAFVVGVGMTKFERPKSKDWDYPDMAREAGQAALKDAGLQYRDIKVAVASYCYGEPTSGQRAVYELGLTGIPVFNVNNNCSSGSTGLMMARRFVQSGVDDCVLAIGFEKMEGGLSERYTDRISPVGRHMDHMVAMGADPGLIQPRMNHMTSDVIKMFAYAAREYMDLYPEVTVEELAKIAYKNRKHGENNPRASFQKAPDVKSIATKAVLCHPITFGMTAATADGSAAAIVCSEAFVKRHGLENKAVEILAQHMVTDLPSSFGKSFRDLCGYSMAKKAAQRCYFETGLTSNDVQVFEVHDCFSCNELFMYEALQCAPEGHGLDLMKQSSWRQNKQGGELLYFNNKWVFNPSGGLESKGHPIGATGLGQCAELVWQLRGEAGKRQVEGAKVAMQHNFGIGGAAVVTMYKKYQPSAPQARL</sequence>
<accession>A0AAN9B897</accession>
<dbReference type="InterPro" id="IPR020615">
    <property type="entry name" value="Thiolase_acyl_enz_int_AS"/>
</dbReference>
<proteinExistence type="predicted"/>
<name>A0AAN9B897_9CAEN</name>
<dbReference type="Pfam" id="PF00108">
    <property type="entry name" value="Thiolase_N"/>
    <property type="match status" value="1"/>
</dbReference>
<dbReference type="EMBL" id="JBAMIC010000011">
    <property type="protein sequence ID" value="KAK7100662.1"/>
    <property type="molecule type" value="Genomic_DNA"/>
</dbReference>
<evidence type="ECO:0000313" key="5">
    <source>
        <dbReference type="Proteomes" id="UP001374579"/>
    </source>
</evidence>
<dbReference type="InterPro" id="IPR002155">
    <property type="entry name" value="Thiolase"/>
</dbReference>
<keyword evidence="5" id="KW-1185">Reference proteome</keyword>
<dbReference type="Gene3D" id="3.40.47.10">
    <property type="match status" value="1"/>
</dbReference>
<dbReference type="NCBIfam" id="NF006102">
    <property type="entry name" value="PRK08256.1"/>
    <property type="match status" value="1"/>
</dbReference>
<dbReference type="Proteomes" id="UP001374579">
    <property type="component" value="Unassembled WGS sequence"/>
</dbReference>
<keyword evidence="1" id="KW-0808">Transferase</keyword>
<dbReference type="AlphaFoldDB" id="A0AAN9B897"/>
<feature type="domain" description="Thiolase N-terminal" evidence="2">
    <location>
        <begin position="14"/>
        <end position="208"/>
    </location>
</feature>
<dbReference type="InterPro" id="IPR020616">
    <property type="entry name" value="Thiolase_N"/>
</dbReference>
<feature type="domain" description="Thiolase C-terminal" evidence="3">
    <location>
        <begin position="278"/>
        <end position="414"/>
    </location>
</feature>
<dbReference type="InterPro" id="IPR055140">
    <property type="entry name" value="Thiolase_C_2"/>
</dbReference>
<reference evidence="4 5" key="1">
    <citation type="submission" date="2024-02" db="EMBL/GenBank/DDBJ databases">
        <title>Chromosome-scale genome assembly of the rough periwinkle Littorina saxatilis.</title>
        <authorList>
            <person name="De Jode A."/>
            <person name="Faria R."/>
            <person name="Formenti G."/>
            <person name="Sims Y."/>
            <person name="Smith T.P."/>
            <person name="Tracey A."/>
            <person name="Wood J.M.D."/>
            <person name="Zagrodzka Z.B."/>
            <person name="Johannesson K."/>
            <person name="Butlin R.K."/>
            <person name="Leder E.H."/>
        </authorList>
    </citation>
    <scope>NUCLEOTIDE SEQUENCE [LARGE SCALE GENOMIC DNA]</scope>
    <source>
        <strain evidence="4">Snail1</strain>
        <tissue evidence="4">Muscle</tissue>
    </source>
</reference>
<dbReference type="Pfam" id="PF22691">
    <property type="entry name" value="Thiolase_C_1"/>
    <property type="match status" value="1"/>
</dbReference>
<dbReference type="SUPFAM" id="SSF53901">
    <property type="entry name" value="Thiolase-like"/>
    <property type="match status" value="2"/>
</dbReference>
<dbReference type="PANTHER" id="PTHR42870:SF1">
    <property type="entry name" value="NON-SPECIFIC LIPID-TRANSFER PROTEIN-LIKE 2"/>
    <property type="match status" value="1"/>
</dbReference>
<gene>
    <name evidence="4" type="ORF">V1264_023576</name>
</gene>
<evidence type="ECO:0000256" key="1">
    <source>
        <dbReference type="ARBA" id="ARBA00022679"/>
    </source>
</evidence>
<comment type="caution">
    <text evidence="4">The sequence shown here is derived from an EMBL/GenBank/DDBJ whole genome shotgun (WGS) entry which is preliminary data.</text>
</comment>
<dbReference type="PIRSF" id="PIRSF000429">
    <property type="entry name" value="Ac-CoA_Ac_transf"/>
    <property type="match status" value="1"/>
</dbReference>
<dbReference type="InterPro" id="IPR016039">
    <property type="entry name" value="Thiolase-like"/>
</dbReference>
<dbReference type="GO" id="GO:0016747">
    <property type="term" value="F:acyltransferase activity, transferring groups other than amino-acyl groups"/>
    <property type="evidence" value="ECO:0007669"/>
    <property type="project" value="InterPro"/>
</dbReference>
<dbReference type="PANTHER" id="PTHR42870">
    <property type="entry name" value="ACETYL-COA C-ACETYLTRANSFERASE"/>
    <property type="match status" value="1"/>
</dbReference>